<dbReference type="GO" id="GO:0031145">
    <property type="term" value="P:anaphase-promoting complex-dependent catabolic process"/>
    <property type="evidence" value="ECO:0007669"/>
    <property type="project" value="TreeGrafter"/>
</dbReference>
<organism evidence="5 6">
    <name type="scientific">Clathrus columnatus</name>
    <dbReference type="NCBI Taxonomy" id="1419009"/>
    <lineage>
        <taxon>Eukaryota</taxon>
        <taxon>Fungi</taxon>
        <taxon>Dikarya</taxon>
        <taxon>Basidiomycota</taxon>
        <taxon>Agaricomycotina</taxon>
        <taxon>Agaricomycetes</taxon>
        <taxon>Phallomycetidae</taxon>
        <taxon>Phallales</taxon>
        <taxon>Clathraceae</taxon>
        <taxon>Clathrus</taxon>
    </lineage>
</organism>
<evidence type="ECO:0000256" key="4">
    <source>
        <dbReference type="SAM" id="MobiDB-lite"/>
    </source>
</evidence>
<feature type="repeat" description="TPR" evidence="3">
    <location>
        <begin position="526"/>
        <end position="559"/>
    </location>
</feature>
<feature type="compositionally biased region" description="Acidic residues" evidence="4">
    <location>
        <begin position="677"/>
        <end position="690"/>
    </location>
</feature>
<dbReference type="Pfam" id="PF00515">
    <property type="entry name" value="TPR_1"/>
    <property type="match status" value="1"/>
</dbReference>
<keyword evidence="1 3" id="KW-0802">TPR repeat</keyword>
<proteinExistence type="inferred from homology"/>
<feature type="compositionally biased region" description="Basic residues" evidence="4">
    <location>
        <begin position="282"/>
        <end position="293"/>
    </location>
</feature>
<dbReference type="GO" id="GO:0005737">
    <property type="term" value="C:cytoplasm"/>
    <property type="evidence" value="ECO:0007669"/>
    <property type="project" value="TreeGrafter"/>
</dbReference>
<dbReference type="PROSITE" id="PS50005">
    <property type="entry name" value="TPR"/>
    <property type="match status" value="4"/>
</dbReference>
<name>A0AAV5AI90_9AGAM</name>
<dbReference type="Pfam" id="PF14559">
    <property type="entry name" value="TPR_19"/>
    <property type="match status" value="1"/>
</dbReference>
<dbReference type="GO" id="GO:0016567">
    <property type="term" value="P:protein ubiquitination"/>
    <property type="evidence" value="ECO:0007669"/>
    <property type="project" value="TreeGrafter"/>
</dbReference>
<dbReference type="PANTHER" id="PTHR12558:SF13">
    <property type="entry name" value="CELL DIVISION CYCLE PROTEIN 27 HOMOLOG"/>
    <property type="match status" value="1"/>
</dbReference>
<dbReference type="GO" id="GO:0007091">
    <property type="term" value="P:metaphase/anaphase transition of mitotic cell cycle"/>
    <property type="evidence" value="ECO:0007669"/>
    <property type="project" value="TreeGrafter"/>
</dbReference>
<dbReference type="EMBL" id="BPWL01000007">
    <property type="protein sequence ID" value="GJJ12201.1"/>
    <property type="molecule type" value="Genomic_DNA"/>
</dbReference>
<feature type="region of interest" description="Disordered" evidence="4">
    <location>
        <begin position="264"/>
        <end position="339"/>
    </location>
</feature>
<dbReference type="InterPro" id="IPR019734">
    <property type="entry name" value="TPR_rpt"/>
</dbReference>
<dbReference type="SUPFAM" id="SSF48452">
    <property type="entry name" value="TPR-like"/>
    <property type="match status" value="2"/>
</dbReference>
<gene>
    <name evidence="5" type="ORF">Clacol_006442</name>
</gene>
<evidence type="ECO:0000256" key="1">
    <source>
        <dbReference type="ARBA" id="ARBA00022803"/>
    </source>
</evidence>
<dbReference type="GO" id="GO:0051301">
    <property type="term" value="P:cell division"/>
    <property type="evidence" value="ECO:0007669"/>
    <property type="project" value="TreeGrafter"/>
</dbReference>
<dbReference type="GO" id="GO:0005680">
    <property type="term" value="C:anaphase-promoting complex"/>
    <property type="evidence" value="ECO:0007669"/>
    <property type="project" value="TreeGrafter"/>
</dbReference>
<feature type="repeat" description="TPR" evidence="3">
    <location>
        <begin position="560"/>
        <end position="593"/>
    </location>
</feature>
<dbReference type="SMART" id="SM00028">
    <property type="entry name" value="TPR"/>
    <property type="match status" value="8"/>
</dbReference>
<evidence type="ECO:0000256" key="3">
    <source>
        <dbReference type="PROSITE-ProRule" id="PRU00339"/>
    </source>
</evidence>
<comment type="similarity">
    <text evidence="2">Belongs to the APC3/CDC27 family.</text>
</comment>
<protein>
    <recommendedName>
        <fullName evidence="7">TPR-like protein</fullName>
    </recommendedName>
</protein>
<dbReference type="Pfam" id="PF13181">
    <property type="entry name" value="TPR_8"/>
    <property type="match status" value="1"/>
</dbReference>
<accession>A0AAV5AI90</accession>
<comment type="caution">
    <text evidence="5">The sequence shown here is derived from an EMBL/GenBank/DDBJ whole genome shotgun (WGS) entry which is preliminary data.</text>
</comment>
<dbReference type="AlphaFoldDB" id="A0AAV5AI90"/>
<dbReference type="Proteomes" id="UP001050691">
    <property type="component" value="Unassembled WGS sequence"/>
</dbReference>
<evidence type="ECO:0000313" key="6">
    <source>
        <dbReference type="Proteomes" id="UP001050691"/>
    </source>
</evidence>
<dbReference type="InterPro" id="IPR011990">
    <property type="entry name" value="TPR-like_helical_dom_sf"/>
</dbReference>
<feature type="region of interest" description="Disordered" evidence="4">
    <location>
        <begin position="669"/>
        <end position="690"/>
    </location>
</feature>
<evidence type="ECO:0000313" key="5">
    <source>
        <dbReference type="EMBL" id="GJJ12201.1"/>
    </source>
</evidence>
<feature type="repeat" description="TPR" evidence="3">
    <location>
        <begin position="391"/>
        <end position="424"/>
    </location>
</feature>
<evidence type="ECO:0008006" key="7">
    <source>
        <dbReference type="Google" id="ProtNLM"/>
    </source>
</evidence>
<sequence length="690" mass="78104">MASISNPYLSQRFRTLIWSCLDFNLLKTGTFYAERYFYVDQDNHEARHLYATALLRSGQTQSALYLVDLPQETRCSACVELESTVVADEAVLRCRAGVLALKTNLQEKAALHFSRALLLNPLLWEAFEGLCSSGVYPELDELFPPRSKQTKSDDTSISYWYDRKNGPVNTGIGFFSPETHMPGSGSRTWLTQPFRMDSIARESIATNESSLISADNSLVGYGTTHVRALSLPTRTVNLMPSNGRQFDEGGPIMKKARGTKLENYGWKDPLVTSQSNNTVKHPPQRKRPHHRARSNSGGSEMDDDMIAESPNSPSVSSLAQSPRSDTSPAPSNATANQEQMTQEAIEFEAADNYIYELMKMFAKAVQKLARYECQAAIEDLDRLPEEQQKSPLVMVLVGRAQYESNQYQKAERVFDEVRKQDPYRIWDMETYSSLLWQLQRTVKLSFLAQELISIDSRSAQAWIAVGNCFSLQKERTQALTCFRRATQLEPQCAYAYTLSGHECIDDDMEKAISFFQSALRADSRHYNAWYGLGTCYLRMSKLRLAEFHFRKAIEIHPNSAVLLGCVGMVMEKRGRMEQAFGLFDKAVQISSDNVLVRYRRAKLLIGMRRYSAAIEDLKKLRDLVPEEANVVFQLARAYRLKGQTPEAQQILLVARDIAPKDMNKLKKLMDIKKDKEAPEDDDTGGGMEEG</sequence>
<reference evidence="5" key="1">
    <citation type="submission" date="2021-10" db="EMBL/GenBank/DDBJ databases">
        <title>De novo Genome Assembly of Clathrus columnatus (Basidiomycota, Fungi) Using Illumina and Nanopore Sequence Data.</title>
        <authorList>
            <person name="Ogiso-Tanaka E."/>
            <person name="Itagaki H."/>
            <person name="Hosoya T."/>
            <person name="Hosaka K."/>
        </authorList>
    </citation>
    <scope>NUCLEOTIDE SEQUENCE</scope>
    <source>
        <strain evidence="5">MO-923</strain>
    </source>
</reference>
<keyword evidence="6" id="KW-1185">Reference proteome</keyword>
<evidence type="ECO:0000256" key="2">
    <source>
        <dbReference type="ARBA" id="ARBA00038210"/>
    </source>
</evidence>
<dbReference type="Gene3D" id="1.25.40.10">
    <property type="entry name" value="Tetratricopeptide repeat domain"/>
    <property type="match status" value="4"/>
</dbReference>
<feature type="compositionally biased region" description="Polar residues" evidence="4">
    <location>
        <begin position="309"/>
        <end position="339"/>
    </location>
</feature>
<feature type="repeat" description="TPR" evidence="3">
    <location>
        <begin position="459"/>
        <end position="492"/>
    </location>
</feature>
<dbReference type="PANTHER" id="PTHR12558">
    <property type="entry name" value="CELL DIVISION CYCLE 16,23,27"/>
    <property type="match status" value="1"/>
</dbReference>